<feature type="DNA-binding region" description="H-T-H motif" evidence="2">
    <location>
        <begin position="28"/>
        <end position="48"/>
    </location>
</feature>
<dbReference type="InParanoid" id="A0A2J7PGC4"/>
<keyword evidence="2" id="KW-0238">DNA-binding</keyword>
<dbReference type="GO" id="GO:0005634">
    <property type="term" value="C:nucleus"/>
    <property type="evidence" value="ECO:0007669"/>
    <property type="project" value="UniProtKB-SubCell"/>
</dbReference>
<name>A0A2J7PGC4_9NEOP</name>
<feature type="domain" description="HTH psq-type" evidence="3">
    <location>
        <begin position="1"/>
        <end position="52"/>
    </location>
</feature>
<evidence type="ECO:0000313" key="4">
    <source>
        <dbReference type="EMBL" id="PNF15387.1"/>
    </source>
</evidence>
<sequence>MATKTRVVLDLNTRLKVIHVSKQDKLSVKQIMKMFNVGKTQVYEILKKKTEILKQWETCANGKIKRELKKTAKEDVNKIVWEWFVSVRAKNHQEYAKKSLKNWGRLNSKHLMDGWRVFAKDIG</sequence>
<accession>A0A2J7PGC4</accession>
<evidence type="ECO:0000313" key="5">
    <source>
        <dbReference type="Proteomes" id="UP000235965"/>
    </source>
</evidence>
<dbReference type="InterPro" id="IPR007889">
    <property type="entry name" value="HTH_Psq"/>
</dbReference>
<proteinExistence type="predicted"/>
<keyword evidence="2" id="KW-0539">Nucleus</keyword>
<evidence type="ECO:0000256" key="1">
    <source>
        <dbReference type="ARBA" id="ARBA00004123"/>
    </source>
</evidence>
<protein>
    <recommendedName>
        <fullName evidence="3">HTH psq-type domain-containing protein</fullName>
    </recommendedName>
</protein>
<dbReference type="AlphaFoldDB" id="A0A2J7PGC4"/>
<dbReference type="InterPro" id="IPR009057">
    <property type="entry name" value="Homeodomain-like_sf"/>
</dbReference>
<dbReference type="PROSITE" id="PS50960">
    <property type="entry name" value="HTH_PSQ"/>
    <property type="match status" value="1"/>
</dbReference>
<gene>
    <name evidence="4" type="ORF">B7P43_G01016</name>
</gene>
<dbReference type="GO" id="GO:0003677">
    <property type="term" value="F:DNA binding"/>
    <property type="evidence" value="ECO:0007669"/>
    <property type="project" value="UniProtKB-UniRule"/>
</dbReference>
<dbReference type="STRING" id="105785.A0A2J7PGC4"/>
<comment type="caution">
    <text evidence="4">The sequence shown here is derived from an EMBL/GenBank/DDBJ whole genome shotgun (WGS) entry which is preliminary data.</text>
</comment>
<dbReference type="OrthoDB" id="6594579at2759"/>
<dbReference type="Pfam" id="PF04218">
    <property type="entry name" value="CENP-B_N"/>
    <property type="match status" value="1"/>
</dbReference>
<evidence type="ECO:0000259" key="3">
    <source>
        <dbReference type="PROSITE" id="PS50960"/>
    </source>
</evidence>
<organism evidence="4 5">
    <name type="scientific">Cryptotermes secundus</name>
    <dbReference type="NCBI Taxonomy" id="105785"/>
    <lineage>
        <taxon>Eukaryota</taxon>
        <taxon>Metazoa</taxon>
        <taxon>Ecdysozoa</taxon>
        <taxon>Arthropoda</taxon>
        <taxon>Hexapoda</taxon>
        <taxon>Insecta</taxon>
        <taxon>Pterygota</taxon>
        <taxon>Neoptera</taxon>
        <taxon>Polyneoptera</taxon>
        <taxon>Dictyoptera</taxon>
        <taxon>Blattodea</taxon>
        <taxon>Blattoidea</taxon>
        <taxon>Termitoidae</taxon>
        <taxon>Kalotermitidae</taxon>
        <taxon>Cryptotermitinae</taxon>
        <taxon>Cryptotermes</taxon>
    </lineage>
</organism>
<dbReference type="Gene3D" id="1.10.10.60">
    <property type="entry name" value="Homeodomain-like"/>
    <property type="match status" value="1"/>
</dbReference>
<reference evidence="4 5" key="1">
    <citation type="submission" date="2017-12" db="EMBL/GenBank/DDBJ databases">
        <title>Hemimetabolous genomes reveal molecular basis of termite eusociality.</title>
        <authorList>
            <person name="Harrison M.C."/>
            <person name="Jongepier E."/>
            <person name="Robertson H.M."/>
            <person name="Arning N."/>
            <person name="Bitard-Feildel T."/>
            <person name="Chao H."/>
            <person name="Childers C.P."/>
            <person name="Dinh H."/>
            <person name="Doddapaneni H."/>
            <person name="Dugan S."/>
            <person name="Gowin J."/>
            <person name="Greiner C."/>
            <person name="Han Y."/>
            <person name="Hu H."/>
            <person name="Hughes D.S.T."/>
            <person name="Huylmans A.-K."/>
            <person name="Kemena C."/>
            <person name="Kremer L.P.M."/>
            <person name="Lee S.L."/>
            <person name="Lopez-Ezquerra A."/>
            <person name="Mallet L."/>
            <person name="Monroy-Kuhn J.M."/>
            <person name="Moser A."/>
            <person name="Murali S.C."/>
            <person name="Muzny D.M."/>
            <person name="Otani S."/>
            <person name="Piulachs M.-D."/>
            <person name="Poelchau M."/>
            <person name="Qu J."/>
            <person name="Schaub F."/>
            <person name="Wada-Katsumata A."/>
            <person name="Worley K.C."/>
            <person name="Xie Q."/>
            <person name="Ylla G."/>
            <person name="Poulsen M."/>
            <person name="Gibbs R.A."/>
            <person name="Schal C."/>
            <person name="Richards S."/>
            <person name="Belles X."/>
            <person name="Korb J."/>
            <person name="Bornberg-Bauer E."/>
        </authorList>
    </citation>
    <scope>NUCLEOTIDE SEQUENCE [LARGE SCALE GENOMIC DNA]</scope>
    <source>
        <tissue evidence="4">Whole body</tissue>
    </source>
</reference>
<dbReference type="EMBL" id="NEVH01025635">
    <property type="protein sequence ID" value="PNF15387.1"/>
    <property type="molecule type" value="Genomic_DNA"/>
</dbReference>
<comment type="subcellular location">
    <subcellularLocation>
        <location evidence="1 2">Nucleus</location>
    </subcellularLocation>
</comment>
<dbReference type="Proteomes" id="UP000235965">
    <property type="component" value="Unassembled WGS sequence"/>
</dbReference>
<keyword evidence="5" id="KW-1185">Reference proteome</keyword>
<dbReference type="SUPFAM" id="SSF46689">
    <property type="entry name" value="Homeodomain-like"/>
    <property type="match status" value="1"/>
</dbReference>
<evidence type="ECO:0000256" key="2">
    <source>
        <dbReference type="PROSITE-ProRule" id="PRU00320"/>
    </source>
</evidence>